<evidence type="ECO:0000313" key="2">
    <source>
        <dbReference type="Proteomes" id="UP000526307"/>
    </source>
</evidence>
<comment type="caution">
    <text evidence="1">The sequence shown here is derived from an EMBL/GenBank/DDBJ whole genome shotgun (WGS) entry which is preliminary data.</text>
</comment>
<keyword evidence="2" id="KW-1185">Reference proteome</keyword>
<protein>
    <submittedName>
        <fullName evidence="1">Uncharacterized protein</fullName>
    </submittedName>
</protein>
<dbReference type="Proteomes" id="UP000526307">
    <property type="component" value="Unassembled WGS sequence"/>
</dbReference>
<sequence>MTKPCESIRIKNAVDICKNNPLNKNFDFYYQNVWCHVKTCLNQLCKIRGYNDKNIEYKIEEVNFFTKNIPHIEGECFFIQFTNDGYVVVVGAGYDYGISKNDRYLSVKIINKLNKEWSNKAILVFVKGIKPVEGRRGAGHAYCEHLLQCRNGVEMYLGEYILEKGIPILNAYSHKNYHMYSSEEWKKIVAKIISDNKKDRNN</sequence>
<organism evidence="1 2">
    <name type="scientific">Mogibacterium timidum</name>
    <dbReference type="NCBI Taxonomy" id="35519"/>
    <lineage>
        <taxon>Bacteria</taxon>
        <taxon>Bacillati</taxon>
        <taxon>Bacillota</taxon>
        <taxon>Clostridia</taxon>
        <taxon>Peptostreptococcales</taxon>
        <taxon>Anaerovoracaceae</taxon>
        <taxon>Mogibacterium</taxon>
    </lineage>
</organism>
<dbReference type="AlphaFoldDB" id="A0A7Y9B0V1"/>
<accession>A0A7Y9B0V1</accession>
<evidence type="ECO:0000313" key="1">
    <source>
        <dbReference type="EMBL" id="NWO23493.1"/>
    </source>
</evidence>
<name>A0A7Y9B0V1_9FIRM</name>
<dbReference type="EMBL" id="JABXYR010000002">
    <property type="protein sequence ID" value="NWO23493.1"/>
    <property type="molecule type" value="Genomic_DNA"/>
</dbReference>
<dbReference type="RefSeq" id="WP_178978563.1">
    <property type="nucleotide sequence ID" value="NZ_CAUVNY010000074.1"/>
</dbReference>
<proteinExistence type="predicted"/>
<gene>
    <name evidence="1" type="ORF">HW270_05365</name>
</gene>
<reference evidence="1 2" key="1">
    <citation type="submission" date="2020-06" db="EMBL/GenBank/DDBJ databases">
        <title>Mogibacterium timidum strain W9173 genomic sequence.</title>
        <authorList>
            <person name="Wade W.G."/>
            <person name="Johnston C.D."/>
            <person name="Chen T."/>
            <person name="Dewhirst F.E."/>
        </authorList>
    </citation>
    <scope>NUCLEOTIDE SEQUENCE [LARGE SCALE GENOMIC DNA]</scope>
    <source>
        <strain evidence="1 2">W9173</strain>
    </source>
</reference>